<sequence>MRIKFYWSIFMLLLISSFSFAQVTGKVEDDYGPLEGVGVTVIGGQHEEVYTNSQGEFDVNAKIGDKLRLVNPHNLSEKVVNVTKNDLGTIVMKEKEINLDVVVGYGSIKKESLTGSLSTINPKDLKDATTPNVENLLNSKVSGVYVAPGSGQPGSRGAVIIRGKSTVNGSTAPLWVIDGVIVGSNPGALNPSDIESMTVLKDAASTAIYGSQGANGVILVTTKNAKSGDIKTFVNSKIGFTKLNNGNLEIMNGAELYEYYKSFSNSDIINFPRWNDSLRNANFDWWKFATQTGFIQDYYVSLNGGSDKLKGFFSADYYNEKGAVKGYKYDKFDFRFKLDFAPVSWLNVKPAIFVSKRYTDNKEHSITAMYSNFPWDSPFDKNGNVIPNRSDKWVNSTRTNYVYDMQWNKGKSESLESFGNLDFDVKLLEWLTFSSINNIKIINSKSDYYTDPRSSGGEGVRGRLNKAYGDVTRRYTNQLFRIKKSFGLHDLNGVVGYEYNDFNSDEVGAQGTGFIPGFEVLNVTALPEKVSGKINEWAVQSLLSNFNYSYDNRYMAQLSLRRDGASNFGENAKYGNFYSLSAGWNIHHEKWFDVKHVDTFKLRTSLGTVGNRPNVLYPQYDLYSVTAKYNEVSGALISQIGNKDLTWEKTRTIGVGFDLGIFKRINLTFDYYNKFTDNLLYYVPISGLMGVTGIWRNVGELENNGFEFTADANVVNTNKFSWDLKFNISKNKNEIKSLYGDKKQIIIGDGIGIAGSANRILKPGYSADTYYIREWAGVNPDDGSPQWYKTVKDQNGKQTREKTSKYAEADQVILGSATPDFYGGIATTLRYDKFDLTMTFGFSKGGKIYNYSRTEYDSDGAYVDRNQMKLQKGWSRWEKAGDKATHPVAIYNNPSNSNKVSSRYLEDADYFKMRSLTLGYELDLSKYKLPNTRISLSGENLFTITDYSGVDPELPASGGSVLTSAGPAVYPSTRKFLISLSFNL</sequence>
<evidence type="ECO:0000256" key="3">
    <source>
        <dbReference type="ARBA" id="ARBA00022452"/>
    </source>
</evidence>
<dbReference type="EMBL" id="CP035107">
    <property type="protein sequence ID" value="QAR30854.1"/>
    <property type="molecule type" value="Genomic_DNA"/>
</dbReference>
<keyword evidence="3 8" id="KW-1134">Transmembrane beta strand</keyword>
<evidence type="ECO:0000259" key="12">
    <source>
        <dbReference type="Pfam" id="PF07715"/>
    </source>
</evidence>
<evidence type="ECO:0000256" key="4">
    <source>
        <dbReference type="ARBA" id="ARBA00022692"/>
    </source>
</evidence>
<proteinExistence type="inferred from homology"/>
<feature type="domain" description="TonB-dependent receptor-like beta-barrel" evidence="11">
    <location>
        <begin position="368"/>
        <end position="861"/>
    </location>
</feature>
<dbReference type="InterPro" id="IPR012910">
    <property type="entry name" value="Plug_dom"/>
</dbReference>
<keyword evidence="10" id="KW-0732">Signal</keyword>
<feature type="signal peptide" evidence="10">
    <location>
        <begin position="1"/>
        <end position="21"/>
    </location>
</feature>
<keyword evidence="2 8" id="KW-0813">Transport</keyword>
<evidence type="ECO:0000256" key="7">
    <source>
        <dbReference type="ARBA" id="ARBA00023237"/>
    </source>
</evidence>
<dbReference type="GO" id="GO:0009279">
    <property type="term" value="C:cell outer membrane"/>
    <property type="evidence" value="ECO:0007669"/>
    <property type="project" value="UniProtKB-SubCell"/>
</dbReference>
<evidence type="ECO:0000256" key="6">
    <source>
        <dbReference type="ARBA" id="ARBA00023136"/>
    </source>
</evidence>
<dbReference type="InterPro" id="IPR036942">
    <property type="entry name" value="Beta-barrel_TonB_sf"/>
</dbReference>
<dbReference type="Pfam" id="PF07715">
    <property type="entry name" value="Plug"/>
    <property type="match status" value="1"/>
</dbReference>
<comment type="similarity">
    <text evidence="8 9">Belongs to the TonB-dependent receptor family.</text>
</comment>
<organism evidence="13 14">
    <name type="scientific">Ornithobacterium rhinotracheale</name>
    <dbReference type="NCBI Taxonomy" id="28251"/>
    <lineage>
        <taxon>Bacteria</taxon>
        <taxon>Pseudomonadati</taxon>
        <taxon>Bacteroidota</taxon>
        <taxon>Flavobacteriia</taxon>
        <taxon>Flavobacteriales</taxon>
        <taxon>Weeksellaceae</taxon>
        <taxon>Ornithobacterium</taxon>
    </lineage>
</organism>
<name>A0A410JRV4_ORNRH</name>
<feature type="domain" description="TonB-dependent receptor plug" evidence="12">
    <location>
        <begin position="110"/>
        <end position="217"/>
    </location>
</feature>
<evidence type="ECO:0000256" key="2">
    <source>
        <dbReference type="ARBA" id="ARBA00022448"/>
    </source>
</evidence>
<dbReference type="SUPFAM" id="SSF56935">
    <property type="entry name" value="Porins"/>
    <property type="match status" value="1"/>
</dbReference>
<evidence type="ECO:0000256" key="1">
    <source>
        <dbReference type="ARBA" id="ARBA00004571"/>
    </source>
</evidence>
<dbReference type="InterPro" id="IPR000531">
    <property type="entry name" value="Beta-barrel_TonB"/>
</dbReference>
<evidence type="ECO:0000256" key="8">
    <source>
        <dbReference type="PROSITE-ProRule" id="PRU01360"/>
    </source>
</evidence>
<keyword evidence="5 9" id="KW-0798">TonB box</keyword>
<keyword evidence="6 8" id="KW-0472">Membrane</keyword>
<evidence type="ECO:0000256" key="9">
    <source>
        <dbReference type="RuleBase" id="RU003357"/>
    </source>
</evidence>
<comment type="subcellular location">
    <subcellularLocation>
        <location evidence="1 8">Cell outer membrane</location>
        <topology evidence="1 8">Multi-pass membrane protein</topology>
    </subcellularLocation>
</comment>
<keyword evidence="7 8" id="KW-0998">Cell outer membrane</keyword>
<protein>
    <submittedName>
        <fullName evidence="13">SusC/RagA family TonB-linked outer membrane protein</fullName>
    </submittedName>
</protein>
<evidence type="ECO:0000313" key="14">
    <source>
        <dbReference type="Proteomes" id="UP000287701"/>
    </source>
</evidence>
<feature type="chain" id="PRO_5019530464" evidence="10">
    <location>
        <begin position="22"/>
        <end position="984"/>
    </location>
</feature>
<dbReference type="NCBIfam" id="TIGR04057">
    <property type="entry name" value="SusC_RagA_signa"/>
    <property type="match status" value="1"/>
</dbReference>
<dbReference type="InterPro" id="IPR037066">
    <property type="entry name" value="Plug_dom_sf"/>
</dbReference>
<dbReference type="PROSITE" id="PS52016">
    <property type="entry name" value="TONB_DEPENDENT_REC_3"/>
    <property type="match status" value="1"/>
</dbReference>
<dbReference type="NCBIfam" id="TIGR04056">
    <property type="entry name" value="OMP_RagA_SusC"/>
    <property type="match status" value="1"/>
</dbReference>
<dbReference type="AlphaFoldDB" id="A0A410JRV4"/>
<dbReference type="InterPro" id="IPR023997">
    <property type="entry name" value="TonB-dep_OMP_SusC/RagA_CS"/>
</dbReference>
<dbReference type="Proteomes" id="UP000287701">
    <property type="component" value="Chromosome"/>
</dbReference>
<evidence type="ECO:0000256" key="5">
    <source>
        <dbReference type="ARBA" id="ARBA00023077"/>
    </source>
</evidence>
<dbReference type="OrthoDB" id="9768177at2"/>
<evidence type="ECO:0000259" key="11">
    <source>
        <dbReference type="Pfam" id="PF00593"/>
    </source>
</evidence>
<keyword evidence="4 8" id="KW-0812">Transmembrane</keyword>
<evidence type="ECO:0000256" key="10">
    <source>
        <dbReference type="SAM" id="SignalP"/>
    </source>
</evidence>
<gene>
    <name evidence="13" type="ORF">EQP59_05660</name>
</gene>
<reference evidence="13 14" key="1">
    <citation type="submission" date="2019-01" db="EMBL/GenBank/DDBJ databases">
        <title>Whole Genome of Ornithobacterium rhinotracheale FARPER-174b.</title>
        <authorList>
            <person name="Tataje-Lavanda L.A."/>
            <person name="Montalvan A."/>
            <person name="Montesinos R."/>
            <person name="Zimic M."/>
            <person name="Fernandez-Sanchez M."/>
            <person name="Fernandez-Diaz M."/>
        </authorList>
    </citation>
    <scope>NUCLEOTIDE SEQUENCE [LARGE SCALE GENOMIC DNA]</scope>
    <source>
        <strain evidence="13 14">FARPER-174b</strain>
    </source>
</reference>
<dbReference type="Gene3D" id="2.170.130.10">
    <property type="entry name" value="TonB-dependent receptor, plug domain"/>
    <property type="match status" value="1"/>
</dbReference>
<accession>A0A410JRV4</accession>
<dbReference type="RefSeq" id="WP_128501322.1">
    <property type="nucleotide sequence ID" value="NZ_CP035107.1"/>
</dbReference>
<dbReference type="InterPro" id="IPR023996">
    <property type="entry name" value="TonB-dep_OMP_SusC/RagA"/>
</dbReference>
<evidence type="ECO:0000313" key="13">
    <source>
        <dbReference type="EMBL" id="QAR30854.1"/>
    </source>
</evidence>
<dbReference type="Gene3D" id="2.40.170.20">
    <property type="entry name" value="TonB-dependent receptor, beta-barrel domain"/>
    <property type="match status" value="1"/>
</dbReference>
<dbReference type="InterPro" id="IPR039426">
    <property type="entry name" value="TonB-dep_rcpt-like"/>
</dbReference>
<dbReference type="Pfam" id="PF00593">
    <property type="entry name" value="TonB_dep_Rec_b-barrel"/>
    <property type="match status" value="1"/>
</dbReference>